<evidence type="ECO:0000313" key="1">
    <source>
        <dbReference type="EMBL" id="MFB9759316.1"/>
    </source>
</evidence>
<evidence type="ECO:0000313" key="2">
    <source>
        <dbReference type="Proteomes" id="UP001589609"/>
    </source>
</evidence>
<proteinExistence type="predicted"/>
<dbReference type="SUPFAM" id="SSF89360">
    <property type="entry name" value="HesB-like domain"/>
    <property type="match status" value="1"/>
</dbReference>
<sequence>MIITDKAKVFIEGVMKENGVSTLRFTFEGAGCCGPSYAMTLQEAQENDVTEVVNGIEVAMDPKVADIAQTLTLDYVEDEQGAGLVISGGSSCC</sequence>
<dbReference type="InterPro" id="IPR035903">
    <property type="entry name" value="HesB-like_dom_sf"/>
</dbReference>
<accession>A0ABV5WFD0</accession>
<dbReference type="EMBL" id="JBHMAF010000068">
    <property type="protein sequence ID" value="MFB9759316.1"/>
    <property type="molecule type" value="Genomic_DNA"/>
</dbReference>
<gene>
    <name evidence="1" type="ORF">ACFFMS_12795</name>
</gene>
<protein>
    <submittedName>
        <fullName evidence="1">HesB/IscA family protein</fullName>
    </submittedName>
</protein>
<dbReference type="RefSeq" id="WP_379949618.1">
    <property type="nucleotide sequence ID" value="NZ_JBHMAF010000068.1"/>
</dbReference>
<dbReference type="Proteomes" id="UP001589609">
    <property type="component" value="Unassembled WGS sequence"/>
</dbReference>
<reference evidence="1 2" key="1">
    <citation type="submission" date="2024-09" db="EMBL/GenBank/DDBJ databases">
        <authorList>
            <person name="Sun Q."/>
            <person name="Mori K."/>
        </authorList>
    </citation>
    <scope>NUCLEOTIDE SEQUENCE [LARGE SCALE GENOMIC DNA]</scope>
    <source>
        <strain evidence="1 2">JCM 11201</strain>
    </source>
</reference>
<dbReference type="Gene3D" id="2.60.300.12">
    <property type="entry name" value="HesB-like domain"/>
    <property type="match status" value="1"/>
</dbReference>
<organism evidence="1 2">
    <name type="scientific">Ectobacillus funiculus</name>
    <dbReference type="NCBI Taxonomy" id="137993"/>
    <lineage>
        <taxon>Bacteria</taxon>
        <taxon>Bacillati</taxon>
        <taxon>Bacillota</taxon>
        <taxon>Bacilli</taxon>
        <taxon>Bacillales</taxon>
        <taxon>Bacillaceae</taxon>
        <taxon>Ectobacillus</taxon>
    </lineage>
</organism>
<keyword evidence="2" id="KW-1185">Reference proteome</keyword>
<comment type="caution">
    <text evidence="1">The sequence shown here is derived from an EMBL/GenBank/DDBJ whole genome shotgun (WGS) entry which is preliminary data.</text>
</comment>
<name>A0ABV5WFD0_9BACI</name>